<dbReference type="Proteomes" id="UP000233837">
    <property type="component" value="Unassembled WGS sequence"/>
</dbReference>
<keyword evidence="5 10" id="KW-0678">Repressor</keyword>
<feature type="domain" description="PB1" evidence="11">
    <location>
        <begin position="74"/>
        <end position="163"/>
    </location>
</feature>
<dbReference type="InterPro" id="IPR033389">
    <property type="entry name" value="AUX/IAA_dom"/>
</dbReference>
<sequence>MLQNPSVLVSSSQLRILREHFSMHIEVICCGVLYFCSASLEIREHLPDWPPIKPLLRSALAEREAYRNHHKTGKFFVKVYMEGIPIGRKLDLLAHDSYQSLIKTLRRMFRTKIICPELAQVPSSKAHVLTYEDKDGDWMMVGDVPWKLFVTSVKKLKIIRADKC</sequence>
<evidence type="ECO:0000313" key="12">
    <source>
        <dbReference type="EMBL" id="PKU71609.1"/>
    </source>
</evidence>
<evidence type="ECO:0000256" key="7">
    <source>
        <dbReference type="ARBA" id="ARBA00023163"/>
    </source>
</evidence>
<accession>A0A2I0W7H3</accession>
<dbReference type="GO" id="GO:0006355">
    <property type="term" value="P:regulation of DNA-templated transcription"/>
    <property type="evidence" value="ECO:0007669"/>
    <property type="project" value="InterPro"/>
</dbReference>
<dbReference type="InterPro" id="IPR053793">
    <property type="entry name" value="PB1-like"/>
</dbReference>
<evidence type="ECO:0000313" key="13">
    <source>
        <dbReference type="Proteomes" id="UP000233837"/>
    </source>
</evidence>
<dbReference type="GO" id="GO:0005634">
    <property type="term" value="C:nucleus"/>
    <property type="evidence" value="ECO:0007669"/>
    <property type="project" value="UniProtKB-SubCell"/>
</dbReference>
<dbReference type="Pfam" id="PF02309">
    <property type="entry name" value="AUX_IAA"/>
    <property type="match status" value="1"/>
</dbReference>
<evidence type="ECO:0000256" key="2">
    <source>
        <dbReference type="ARBA" id="ARBA00004123"/>
    </source>
</evidence>
<keyword evidence="13" id="KW-1185">Reference proteome</keyword>
<organism evidence="12 13">
    <name type="scientific">Dendrobium catenatum</name>
    <dbReference type="NCBI Taxonomy" id="906689"/>
    <lineage>
        <taxon>Eukaryota</taxon>
        <taxon>Viridiplantae</taxon>
        <taxon>Streptophyta</taxon>
        <taxon>Embryophyta</taxon>
        <taxon>Tracheophyta</taxon>
        <taxon>Spermatophyta</taxon>
        <taxon>Magnoliopsida</taxon>
        <taxon>Liliopsida</taxon>
        <taxon>Asparagales</taxon>
        <taxon>Orchidaceae</taxon>
        <taxon>Epidendroideae</taxon>
        <taxon>Malaxideae</taxon>
        <taxon>Dendrobiinae</taxon>
        <taxon>Dendrobium</taxon>
    </lineage>
</organism>
<reference evidence="12 13" key="1">
    <citation type="journal article" date="2016" name="Sci. Rep.">
        <title>The Dendrobium catenatum Lindl. genome sequence provides insights into polysaccharide synthase, floral development and adaptive evolution.</title>
        <authorList>
            <person name="Zhang G.Q."/>
            <person name="Xu Q."/>
            <person name="Bian C."/>
            <person name="Tsai W.C."/>
            <person name="Yeh C.M."/>
            <person name="Liu K.W."/>
            <person name="Yoshida K."/>
            <person name="Zhang L.S."/>
            <person name="Chang S.B."/>
            <person name="Chen F."/>
            <person name="Shi Y."/>
            <person name="Su Y.Y."/>
            <person name="Zhang Y.Q."/>
            <person name="Chen L.J."/>
            <person name="Yin Y."/>
            <person name="Lin M."/>
            <person name="Huang H."/>
            <person name="Deng H."/>
            <person name="Wang Z.W."/>
            <person name="Zhu S.L."/>
            <person name="Zhao X."/>
            <person name="Deng C."/>
            <person name="Niu S.C."/>
            <person name="Huang J."/>
            <person name="Wang M."/>
            <person name="Liu G.H."/>
            <person name="Yang H.J."/>
            <person name="Xiao X.J."/>
            <person name="Hsiao Y.Y."/>
            <person name="Wu W.L."/>
            <person name="Chen Y.Y."/>
            <person name="Mitsuda N."/>
            <person name="Ohme-Takagi M."/>
            <person name="Luo Y.B."/>
            <person name="Van de Peer Y."/>
            <person name="Liu Z.J."/>
        </authorList>
    </citation>
    <scope>NUCLEOTIDE SEQUENCE [LARGE SCALE GENOMIC DNA]</scope>
    <source>
        <tissue evidence="12">The whole plant</tissue>
    </source>
</reference>
<proteinExistence type="inferred from homology"/>
<comment type="similarity">
    <text evidence="3 10">Belongs to the Aux/IAA family.</text>
</comment>
<keyword evidence="6 10" id="KW-0805">Transcription regulation</keyword>
<dbReference type="SUPFAM" id="SSF54277">
    <property type="entry name" value="CAD &amp; PB1 domains"/>
    <property type="match status" value="1"/>
</dbReference>
<comment type="subunit">
    <text evidence="4 10">Homodimers and heterodimers.</text>
</comment>
<evidence type="ECO:0000256" key="5">
    <source>
        <dbReference type="ARBA" id="ARBA00022491"/>
    </source>
</evidence>
<gene>
    <name evidence="12" type="primary">IAA31</name>
    <name evidence="12" type="ORF">MA16_Dca004451</name>
</gene>
<evidence type="ECO:0000256" key="10">
    <source>
        <dbReference type="RuleBase" id="RU004549"/>
    </source>
</evidence>
<keyword evidence="8 10" id="KW-0539">Nucleus</keyword>
<dbReference type="STRING" id="906689.A0A2I0W7H3"/>
<dbReference type="EMBL" id="KZ502877">
    <property type="protein sequence ID" value="PKU71609.1"/>
    <property type="molecule type" value="Genomic_DNA"/>
</dbReference>
<comment type="subcellular location">
    <subcellularLocation>
        <location evidence="2 10">Nucleus</location>
    </subcellularLocation>
</comment>
<protein>
    <recommendedName>
        <fullName evidence="10">Auxin-responsive protein</fullName>
    </recommendedName>
</protein>
<evidence type="ECO:0000256" key="1">
    <source>
        <dbReference type="ARBA" id="ARBA00002159"/>
    </source>
</evidence>
<evidence type="ECO:0000256" key="3">
    <source>
        <dbReference type="ARBA" id="ARBA00006728"/>
    </source>
</evidence>
<dbReference type="Gene3D" id="3.10.20.90">
    <property type="entry name" value="Phosphatidylinositol 3-kinase Catalytic Subunit, Chain A, domain 1"/>
    <property type="match status" value="1"/>
</dbReference>
<evidence type="ECO:0000256" key="4">
    <source>
        <dbReference type="ARBA" id="ARBA00011726"/>
    </source>
</evidence>
<comment type="function">
    <text evidence="1 10">Aux/IAA proteins are short-lived transcriptional factors that function as repressors of early auxin response genes at low auxin concentrations.</text>
</comment>
<keyword evidence="7 10" id="KW-0804">Transcription</keyword>
<dbReference type="InterPro" id="IPR003311">
    <property type="entry name" value="AUX_IAA"/>
</dbReference>
<keyword evidence="9 10" id="KW-0927">Auxin signaling pathway</keyword>
<dbReference type="GO" id="GO:0009734">
    <property type="term" value="P:auxin-activated signaling pathway"/>
    <property type="evidence" value="ECO:0007669"/>
    <property type="project" value="UniProtKB-UniRule"/>
</dbReference>
<dbReference type="PANTHER" id="PTHR31734">
    <property type="entry name" value="AUXIN-RESPONSIVE PROTEIN IAA17"/>
    <property type="match status" value="1"/>
</dbReference>
<dbReference type="PANTHER" id="PTHR31734:SF94">
    <property type="entry name" value="AUXIN-RESPONSIVE PROTEIN IAA30"/>
    <property type="match status" value="1"/>
</dbReference>
<evidence type="ECO:0000256" key="8">
    <source>
        <dbReference type="ARBA" id="ARBA00023242"/>
    </source>
</evidence>
<name>A0A2I0W7H3_9ASPA</name>
<evidence type="ECO:0000256" key="9">
    <source>
        <dbReference type="ARBA" id="ARBA00023294"/>
    </source>
</evidence>
<evidence type="ECO:0000259" key="11">
    <source>
        <dbReference type="PROSITE" id="PS51745"/>
    </source>
</evidence>
<dbReference type="AlphaFoldDB" id="A0A2I0W7H3"/>
<reference evidence="12 13" key="2">
    <citation type="journal article" date="2017" name="Nature">
        <title>The Apostasia genome and the evolution of orchids.</title>
        <authorList>
            <person name="Zhang G.Q."/>
            <person name="Liu K.W."/>
            <person name="Li Z."/>
            <person name="Lohaus R."/>
            <person name="Hsiao Y.Y."/>
            <person name="Niu S.C."/>
            <person name="Wang J.Y."/>
            <person name="Lin Y.C."/>
            <person name="Xu Q."/>
            <person name="Chen L.J."/>
            <person name="Yoshida K."/>
            <person name="Fujiwara S."/>
            <person name="Wang Z.W."/>
            <person name="Zhang Y.Q."/>
            <person name="Mitsuda N."/>
            <person name="Wang M."/>
            <person name="Liu G.H."/>
            <person name="Pecoraro L."/>
            <person name="Huang H.X."/>
            <person name="Xiao X.J."/>
            <person name="Lin M."/>
            <person name="Wu X.Y."/>
            <person name="Wu W.L."/>
            <person name="Chen Y.Y."/>
            <person name="Chang S.B."/>
            <person name="Sakamoto S."/>
            <person name="Ohme-Takagi M."/>
            <person name="Yagi M."/>
            <person name="Zeng S.J."/>
            <person name="Shen C.Y."/>
            <person name="Yeh C.M."/>
            <person name="Luo Y.B."/>
            <person name="Tsai W.C."/>
            <person name="Van de Peer Y."/>
            <person name="Liu Z.J."/>
        </authorList>
    </citation>
    <scope>NUCLEOTIDE SEQUENCE [LARGE SCALE GENOMIC DNA]</scope>
    <source>
        <tissue evidence="12">The whole plant</tissue>
    </source>
</reference>
<dbReference type="PROSITE" id="PS51745">
    <property type="entry name" value="PB1"/>
    <property type="match status" value="1"/>
</dbReference>
<evidence type="ECO:0000256" key="6">
    <source>
        <dbReference type="ARBA" id="ARBA00023015"/>
    </source>
</evidence>